<dbReference type="Gene3D" id="3.90.1580.10">
    <property type="entry name" value="paralog of FGE (formylglycine-generating enzyme)"/>
    <property type="match status" value="1"/>
</dbReference>
<dbReference type="InterPro" id="IPR005532">
    <property type="entry name" value="SUMF_dom"/>
</dbReference>
<sequence length="285" mass="32937">MRNRLCLIPGLKYMFRVCGCCVFIVVLCLTHMTASGFAQEKKITNHLGMTFIRVEPGTFQMGSPETETDRKTNEKHHPVKITEPFYLQETEVTLEQWQDIMGKAFLLKKKGGPRTPVTRVSFYDCQKFIRKLNQTDTARYRLPSEKEWEYACRAGTTTAYSWGNDPDCALAMYANTPKRHGECSSYYRSMGLPVNSPAPVASFPPNPWGFYDMHGNVWEWCQDEYTDDIRTPGVNTYDLFSTRPRVRRGGSWYLYGRYMRSANRTYAHPGARFQTTGFRLVLEVD</sequence>
<dbReference type="Pfam" id="PF03781">
    <property type="entry name" value="FGE-sulfatase"/>
    <property type="match status" value="1"/>
</dbReference>
<dbReference type="PANTHER" id="PTHR23150:SF19">
    <property type="entry name" value="FORMYLGLYCINE-GENERATING ENZYME"/>
    <property type="match status" value="1"/>
</dbReference>
<dbReference type="InterPro" id="IPR051043">
    <property type="entry name" value="Sulfatase_Mod_Factor_Kinase"/>
</dbReference>
<accession>S0G7K4</accession>
<evidence type="ECO:0000313" key="3">
    <source>
        <dbReference type="Proteomes" id="UP000014216"/>
    </source>
</evidence>
<reference evidence="2 3" key="1">
    <citation type="journal article" date="2013" name="Genome Announc.">
        <title>Draft Genome Sequence of Desulfotignum phosphitoxidans DSM 13687 Strain FiPS-3.</title>
        <authorList>
            <person name="Poehlein A."/>
            <person name="Daniel R."/>
            <person name="Simeonova D.D."/>
        </authorList>
    </citation>
    <scope>NUCLEOTIDE SEQUENCE [LARGE SCALE GENOMIC DNA]</scope>
    <source>
        <strain evidence="2 3">DSM 13687</strain>
    </source>
</reference>
<dbReference type="SUPFAM" id="SSF56436">
    <property type="entry name" value="C-type lectin-like"/>
    <property type="match status" value="1"/>
</dbReference>
<protein>
    <submittedName>
        <fullName evidence="2">FGE-sulfatase domain-containing protein</fullName>
    </submittedName>
</protein>
<dbReference type="Proteomes" id="UP000014216">
    <property type="component" value="Unassembled WGS sequence"/>
</dbReference>
<name>S0G7K4_9BACT</name>
<dbReference type="OrthoDB" id="9768004at2"/>
<feature type="domain" description="Sulfatase-modifying factor enzyme-like" evidence="1">
    <location>
        <begin position="50"/>
        <end position="281"/>
    </location>
</feature>
<organism evidence="2 3">
    <name type="scientific">Desulfotignum phosphitoxidans DSM 13687</name>
    <dbReference type="NCBI Taxonomy" id="1286635"/>
    <lineage>
        <taxon>Bacteria</taxon>
        <taxon>Pseudomonadati</taxon>
        <taxon>Thermodesulfobacteriota</taxon>
        <taxon>Desulfobacteria</taxon>
        <taxon>Desulfobacterales</taxon>
        <taxon>Desulfobacteraceae</taxon>
        <taxon>Desulfotignum</taxon>
    </lineage>
</organism>
<dbReference type="PATRIC" id="fig|1286635.3.peg.140"/>
<dbReference type="GO" id="GO:0120147">
    <property type="term" value="F:formylglycine-generating oxidase activity"/>
    <property type="evidence" value="ECO:0007669"/>
    <property type="project" value="TreeGrafter"/>
</dbReference>
<evidence type="ECO:0000259" key="1">
    <source>
        <dbReference type="Pfam" id="PF03781"/>
    </source>
</evidence>
<comment type="caution">
    <text evidence="2">The sequence shown here is derived from an EMBL/GenBank/DDBJ whole genome shotgun (WGS) entry which is preliminary data.</text>
</comment>
<gene>
    <name evidence="2" type="ORF">Dpo_1c01220</name>
</gene>
<dbReference type="InterPro" id="IPR016187">
    <property type="entry name" value="CTDL_fold"/>
</dbReference>
<proteinExistence type="predicted"/>
<keyword evidence="3" id="KW-1185">Reference proteome</keyword>
<evidence type="ECO:0000313" key="2">
    <source>
        <dbReference type="EMBL" id="EMS80991.1"/>
    </source>
</evidence>
<dbReference type="EMBL" id="APJX01000001">
    <property type="protein sequence ID" value="EMS80991.1"/>
    <property type="molecule type" value="Genomic_DNA"/>
</dbReference>
<dbReference type="AlphaFoldDB" id="S0G7K4"/>
<dbReference type="InterPro" id="IPR042095">
    <property type="entry name" value="SUMF_sf"/>
</dbReference>
<dbReference type="PANTHER" id="PTHR23150">
    <property type="entry name" value="SULFATASE MODIFYING FACTOR 1, 2"/>
    <property type="match status" value="1"/>
</dbReference>